<dbReference type="EMBL" id="GGFK01014579">
    <property type="protein sequence ID" value="MBW47900.1"/>
    <property type="molecule type" value="Transcribed_RNA"/>
</dbReference>
<evidence type="ECO:0000313" key="1">
    <source>
        <dbReference type="EMBL" id="MBW47900.1"/>
    </source>
</evidence>
<reference evidence="1" key="1">
    <citation type="submission" date="2018-01" db="EMBL/GenBank/DDBJ databases">
        <title>An insight into the sialome of Amazonian anophelines.</title>
        <authorList>
            <person name="Ribeiro J.M."/>
            <person name="Scarpassa V."/>
            <person name="Calvo E."/>
        </authorList>
    </citation>
    <scope>NUCLEOTIDE SEQUENCE</scope>
    <source>
        <tissue evidence="1">Salivary glands</tissue>
    </source>
</reference>
<sequence>MCVHFCWKAIASIRLGLVMGKKENFSTPPLVDLPSPLCFHSPHPTHRYGVDATKKVTGFAVRTALVAMFYVPFGKSQ</sequence>
<accession>A0A2M4B4J2</accession>
<name>A0A2M4B4J2_9DIPT</name>
<protein>
    <submittedName>
        <fullName evidence="1">Putative secreted protein</fullName>
    </submittedName>
</protein>
<dbReference type="AlphaFoldDB" id="A0A2M4B4J2"/>
<organism evidence="1">
    <name type="scientific">Anopheles triannulatus</name>
    <dbReference type="NCBI Taxonomy" id="58253"/>
    <lineage>
        <taxon>Eukaryota</taxon>
        <taxon>Metazoa</taxon>
        <taxon>Ecdysozoa</taxon>
        <taxon>Arthropoda</taxon>
        <taxon>Hexapoda</taxon>
        <taxon>Insecta</taxon>
        <taxon>Pterygota</taxon>
        <taxon>Neoptera</taxon>
        <taxon>Endopterygota</taxon>
        <taxon>Diptera</taxon>
        <taxon>Nematocera</taxon>
        <taxon>Culicoidea</taxon>
        <taxon>Culicidae</taxon>
        <taxon>Anophelinae</taxon>
        <taxon>Anopheles</taxon>
    </lineage>
</organism>
<proteinExistence type="predicted"/>